<organism evidence="1 2">
    <name type="scientific">Colocasia esculenta</name>
    <name type="common">Wild taro</name>
    <name type="synonym">Arum esculentum</name>
    <dbReference type="NCBI Taxonomy" id="4460"/>
    <lineage>
        <taxon>Eukaryota</taxon>
        <taxon>Viridiplantae</taxon>
        <taxon>Streptophyta</taxon>
        <taxon>Embryophyta</taxon>
        <taxon>Tracheophyta</taxon>
        <taxon>Spermatophyta</taxon>
        <taxon>Magnoliopsida</taxon>
        <taxon>Liliopsida</taxon>
        <taxon>Araceae</taxon>
        <taxon>Aroideae</taxon>
        <taxon>Colocasieae</taxon>
        <taxon>Colocasia</taxon>
    </lineage>
</organism>
<dbReference type="GO" id="GO:0008641">
    <property type="term" value="F:ubiquitin-like modifier activating enzyme activity"/>
    <property type="evidence" value="ECO:0007669"/>
    <property type="project" value="InterPro"/>
</dbReference>
<dbReference type="SUPFAM" id="SSF69572">
    <property type="entry name" value="Activating enzymes of the ubiquitin-like proteins"/>
    <property type="match status" value="1"/>
</dbReference>
<accession>A0A843UEV5</accession>
<dbReference type="Proteomes" id="UP000652761">
    <property type="component" value="Unassembled WGS sequence"/>
</dbReference>
<dbReference type="AlphaFoldDB" id="A0A843UEV5"/>
<proteinExistence type="predicted"/>
<protein>
    <submittedName>
        <fullName evidence="1">Uncharacterized protein</fullName>
    </submittedName>
</protein>
<evidence type="ECO:0000313" key="2">
    <source>
        <dbReference type="Proteomes" id="UP000652761"/>
    </source>
</evidence>
<evidence type="ECO:0000313" key="1">
    <source>
        <dbReference type="EMBL" id="MQL79733.1"/>
    </source>
</evidence>
<dbReference type="OrthoDB" id="1708823at2759"/>
<gene>
    <name evidence="1" type="ORF">Taro_012186</name>
</gene>
<dbReference type="InterPro" id="IPR035985">
    <property type="entry name" value="Ubiquitin-activating_enz"/>
</dbReference>
<keyword evidence="2" id="KW-1185">Reference proteome</keyword>
<sequence length="115" mass="12769">MPFSPDAISPFRGFHFVCLHFQNAAQRRVVGSSSSRRRRATLHRPGSHLHQMLNVSADVDSSSPNFWILVAALKVEFIENEGAGEPPLEGSIPDMTSLTEINITIRKHKDNTGMT</sequence>
<dbReference type="EMBL" id="NMUH01000473">
    <property type="protein sequence ID" value="MQL79733.1"/>
    <property type="molecule type" value="Genomic_DNA"/>
</dbReference>
<name>A0A843UEV5_COLES</name>
<comment type="caution">
    <text evidence="1">The sequence shown here is derived from an EMBL/GenBank/DDBJ whole genome shotgun (WGS) entry which is preliminary data.</text>
</comment>
<feature type="non-terminal residue" evidence="1">
    <location>
        <position position="1"/>
    </location>
</feature>
<reference evidence="1" key="1">
    <citation type="submission" date="2017-07" db="EMBL/GenBank/DDBJ databases">
        <title>Taro Niue Genome Assembly and Annotation.</title>
        <authorList>
            <person name="Atibalentja N."/>
            <person name="Keating K."/>
            <person name="Fields C.J."/>
        </authorList>
    </citation>
    <scope>NUCLEOTIDE SEQUENCE</scope>
    <source>
        <strain evidence="1">Niue_2</strain>
        <tissue evidence="1">Leaf</tissue>
    </source>
</reference>